<keyword evidence="1" id="KW-0472">Membrane</keyword>
<evidence type="ECO:0000256" key="1">
    <source>
        <dbReference type="SAM" id="Phobius"/>
    </source>
</evidence>
<feature type="transmembrane region" description="Helical" evidence="1">
    <location>
        <begin position="39"/>
        <end position="62"/>
    </location>
</feature>
<accession>A0ABV3T2Y7</accession>
<name>A0ABV3T2Y7_9ACTN</name>
<gene>
    <name evidence="2" type="ORF">AB3X52_11515</name>
</gene>
<feature type="transmembrane region" description="Helical" evidence="1">
    <location>
        <begin position="121"/>
        <end position="148"/>
    </location>
</feature>
<keyword evidence="3" id="KW-1185">Reference proteome</keyword>
<feature type="transmembrane region" description="Helical" evidence="1">
    <location>
        <begin position="189"/>
        <end position="212"/>
    </location>
</feature>
<dbReference type="EMBL" id="JBFPJR010000018">
    <property type="protein sequence ID" value="MEX0428249.1"/>
    <property type="molecule type" value="Genomic_DNA"/>
</dbReference>
<feature type="transmembrane region" description="Helical" evidence="1">
    <location>
        <begin position="160"/>
        <end position="182"/>
    </location>
</feature>
<proteinExistence type="predicted"/>
<evidence type="ECO:0000313" key="2">
    <source>
        <dbReference type="EMBL" id="MEX0428249.1"/>
    </source>
</evidence>
<comment type="caution">
    <text evidence="2">The sequence shown here is derived from an EMBL/GenBank/DDBJ whole genome shotgun (WGS) entry which is preliminary data.</text>
</comment>
<keyword evidence="1" id="KW-0812">Transmembrane</keyword>
<organism evidence="2 3">
    <name type="scientific">Nocardioides eburneus</name>
    <dbReference type="NCBI Taxonomy" id="3231482"/>
    <lineage>
        <taxon>Bacteria</taxon>
        <taxon>Bacillati</taxon>
        <taxon>Actinomycetota</taxon>
        <taxon>Actinomycetes</taxon>
        <taxon>Propionibacteriales</taxon>
        <taxon>Nocardioidaceae</taxon>
        <taxon>Nocardioides</taxon>
    </lineage>
</organism>
<dbReference type="Proteomes" id="UP001556631">
    <property type="component" value="Unassembled WGS sequence"/>
</dbReference>
<feature type="transmembrane region" description="Helical" evidence="1">
    <location>
        <begin position="68"/>
        <end position="93"/>
    </location>
</feature>
<reference evidence="2 3" key="1">
    <citation type="submission" date="2024-07" db="EMBL/GenBank/DDBJ databases">
        <authorList>
            <person name="Lee S."/>
            <person name="Kang M."/>
        </authorList>
    </citation>
    <scope>NUCLEOTIDE SEQUENCE [LARGE SCALE GENOMIC DNA]</scope>
    <source>
        <strain evidence="2 3">DS6</strain>
    </source>
</reference>
<dbReference type="RefSeq" id="WP_367994218.1">
    <property type="nucleotide sequence ID" value="NZ_JBFPJR010000018.1"/>
</dbReference>
<feature type="transmembrane region" description="Helical" evidence="1">
    <location>
        <begin position="240"/>
        <end position="259"/>
    </location>
</feature>
<dbReference type="Pfam" id="PF12730">
    <property type="entry name" value="ABC2_membrane_4"/>
    <property type="match status" value="1"/>
</dbReference>
<keyword evidence="1" id="KW-1133">Transmembrane helix</keyword>
<evidence type="ECO:0000313" key="3">
    <source>
        <dbReference type="Proteomes" id="UP001556631"/>
    </source>
</evidence>
<sequence>MTAVTQPQAPTRPAAGGGIPFARLLKVEFRKSWDTRASFWLLFSIGAIVLIAELIAAIVTGVQDVDDVQFGTFATVAGFVSQLLLPVLGIMLVTSEWSQRTAMVTFALEPRRSRVVQAKMLVGLIWTAVTVVFALAAGAVFNLLYAAISGHIDWSGGAGITGFVITQSIAMLLGFALAALLLNTPAAIVIYFAYLFALPTILAIGSALMAWFKSFAEWINFSGAQNPLYDGFWHMSGSEWGKLIVSGCVWFAIPLAIGLRRIMRAEVK</sequence>
<protein>
    <submittedName>
        <fullName evidence="2">ABC transporter permease</fullName>
    </submittedName>
</protein>